<dbReference type="Proteomes" id="UP000664654">
    <property type="component" value="Unassembled WGS sequence"/>
</dbReference>
<evidence type="ECO:0000256" key="1">
    <source>
        <dbReference type="ARBA" id="ARBA00001964"/>
    </source>
</evidence>
<evidence type="ECO:0000313" key="6">
    <source>
        <dbReference type="Proteomes" id="UP000664654"/>
    </source>
</evidence>
<keyword evidence="6" id="KW-1185">Reference proteome</keyword>
<dbReference type="InterPro" id="IPR050642">
    <property type="entry name" value="PDH_E1_Alpha_Subunit"/>
</dbReference>
<reference evidence="5" key="1">
    <citation type="submission" date="2021-03" db="EMBL/GenBank/DDBJ databases">
        <title>novel species isolated from a fishpond in China.</title>
        <authorList>
            <person name="Lu H."/>
            <person name="Cai Z."/>
        </authorList>
    </citation>
    <scope>NUCLEOTIDE SEQUENCE</scope>
    <source>
        <strain evidence="5">JCM 30855</strain>
    </source>
</reference>
<dbReference type="PANTHER" id="PTHR11516:SF60">
    <property type="entry name" value="PYRUVATE DEHYDROGENASE E1 COMPONENT SUBUNIT ALPHA"/>
    <property type="match status" value="1"/>
</dbReference>
<protein>
    <submittedName>
        <fullName evidence="5">Thiamine pyrophosphate-dependent dehydrogenase E1 component subunit alpha</fullName>
    </submittedName>
</protein>
<accession>A0A939DNQ5</accession>
<comment type="cofactor">
    <cofactor evidence="1">
        <name>thiamine diphosphate</name>
        <dbReference type="ChEBI" id="CHEBI:58937"/>
    </cofactor>
</comment>
<dbReference type="GO" id="GO:0004739">
    <property type="term" value="F:pyruvate dehydrogenase (acetyl-transferring) activity"/>
    <property type="evidence" value="ECO:0007669"/>
    <property type="project" value="TreeGrafter"/>
</dbReference>
<evidence type="ECO:0000256" key="3">
    <source>
        <dbReference type="ARBA" id="ARBA00023052"/>
    </source>
</evidence>
<evidence type="ECO:0000256" key="2">
    <source>
        <dbReference type="ARBA" id="ARBA00023002"/>
    </source>
</evidence>
<feature type="domain" description="Dehydrogenase E1 component" evidence="4">
    <location>
        <begin position="22"/>
        <end position="316"/>
    </location>
</feature>
<evidence type="ECO:0000313" key="5">
    <source>
        <dbReference type="EMBL" id="MBN7825490.1"/>
    </source>
</evidence>
<dbReference type="AlphaFoldDB" id="A0A939DNQ5"/>
<dbReference type="PANTHER" id="PTHR11516">
    <property type="entry name" value="PYRUVATE DEHYDROGENASE E1 COMPONENT, ALPHA SUBUNIT BACTERIAL AND ORGANELLAR"/>
    <property type="match status" value="1"/>
</dbReference>
<dbReference type="CDD" id="cd02000">
    <property type="entry name" value="TPP_E1_PDC_ADC_BCADC"/>
    <property type="match status" value="1"/>
</dbReference>
<dbReference type="InterPro" id="IPR001017">
    <property type="entry name" value="DH_E1"/>
</dbReference>
<dbReference type="Pfam" id="PF00676">
    <property type="entry name" value="E1_dh"/>
    <property type="match status" value="1"/>
</dbReference>
<name>A0A939DNQ5_9ALTE</name>
<dbReference type="GO" id="GO:0006086">
    <property type="term" value="P:pyruvate decarboxylation to acetyl-CoA"/>
    <property type="evidence" value="ECO:0007669"/>
    <property type="project" value="TreeGrafter"/>
</dbReference>
<sequence length="326" mass="35799">MHTSQYQMAEPTDKSLQWLEQMQLIRTYELHLAAMQSKGVPGTCTSVGQEACAVGVMAALDKRDRILTNHRSAAHLLARGASPGRLLAEVLGRIDGYCGGFSGSLHISAKELGVILTSTIVGGELSMAPGVALAQKMGQGEAGGIVTVFFGDGAACEGIFHEALNLAVQWQLPLLFVCENNQWQAFVHRLETMPDNAIINWARGHGLMVDTVDGNDVHAVFESATQAVSAIRSDSMPRFLELCTYRQRGHFEPDDQAYVDRQELAHWLERDPIKRLCQRLLQQGMLTQQSLNNMQQAIDEQIQAAQAFADASPWPDAAMLTRHVYA</sequence>
<comment type="caution">
    <text evidence="5">The sequence shown here is derived from an EMBL/GenBank/DDBJ whole genome shotgun (WGS) entry which is preliminary data.</text>
</comment>
<proteinExistence type="predicted"/>
<evidence type="ECO:0000259" key="4">
    <source>
        <dbReference type="Pfam" id="PF00676"/>
    </source>
</evidence>
<keyword evidence="3" id="KW-0786">Thiamine pyrophosphate</keyword>
<dbReference type="RefSeq" id="WP_206573595.1">
    <property type="nucleotide sequence ID" value="NZ_JAFKCV010000004.1"/>
</dbReference>
<dbReference type="InterPro" id="IPR029061">
    <property type="entry name" value="THDP-binding"/>
</dbReference>
<dbReference type="Gene3D" id="3.40.50.970">
    <property type="match status" value="1"/>
</dbReference>
<gene>
    <name evidence="5" type="ORF">J0A66_09680</name>
</gene>
<dbReference type="EMBL" id="JAFKCV010000004">
    <property type="protein sequence ID" value="MBN7825490.1"/>
    <property type="molecule type" value="Genomic_DNA"/>
</dbReference>
<dbReference type="SUPFAM" id="SSF52518">
    <property type="entry name" value="Thiamin diphosphate-binding fold (THDP-binding)"/>
    <property type="match status" value="1"/>
</dbReference>
<keyword evidence="2" id="KW-0560">Oxidoreductase</keyword>
<organism evidence="5 6">
    <name type="scientific">Bowmanella dokdonensis</name>
    <dbReference type="NCBI Taxonomy" id="751969"/>
    <lineage>
        <taxon>Bacteria</taxon>
        <taxon>Pseudomonadati</taxon>
        <taxon>Pseudomonadota</taxon>
        <taxon>Gammaproteobacteria</taxon>
        <taxon>Alteromonadales</taxon>
        <taxon>Alteromonadaceae</taxon>
        <taxon>Bowmanella</taxon>
    </lineage>
</organism>